<feature type="compositionally biased region" description="Low complexity" evidence="1">
    <location>
        <begin position="939"/>
        <end position="965"/>
    </location>
</feature>
<feature type="compositionally biased region" description="Low complexity" evidence="1">
    <location>
        <begin position="499"/>
        <end position="518"/>
    </location>
</feature>
<proteinExistence type="predicted"/>
<evidence type="ECO:0000313" key="4">
    <source>
        <dbReference type="RefSeq" id="XP_026673560.1"/>
    </source>
</evidence>
<dbReference type="AlphaFoldDB" id="A0AAJ7S8Q5"/>
<feature type="compositionally biased region" description="Low complexity" evidence="1">
    <location>
        <begin position="538"/>
        <end position="556"/>
    </location>
</feature>
<evidence type="ECO:0000256" key="2">
    <source>
        <dbReference type="SAM" id="SignalP"/>
    </source>
</evidence>
<feature type="signal peptide" evidence="2">
    <location>
        <begin position="1"/>
        <end position="20"/>
    </location>
</feature>
<organism evidence="3 4">
    <name type="scientific">Ceratina calcarata</name>
    <dbReference type="NCBI Taxonomy" id="156304"/>
    <lineage>
        <taxon>Eukaryota</taxon>
        <taxon>Metazoa</taxon>
        <taxon>Ecdysozoa</taxon>
        <taxon>Arthropoda</taxon>
        <taxon>Hexapoda</taxon>
        <taxon>Insecta</taxon>
        <taxon>Pterygota</taxon>
        <taxon>Neoptera</taxon>
        <taxon>Endopterygota</taxon>
        <taxon>Hymenoptera</taxon>
        <taxon>Apocrita</taxon>
        <taxon>Aculeata</taxon>
        <taxon>Apoidea</taxon>
        <taxon>Anthophila</taxon>
        <taxon>Apidae</taxon>
        <taxon>Ceratina</taxon>
        <taxon>Zadontomerus</taxon>
    </lineage>
</organism>
<protein>
    <submittedName>
        <fullName evidence="4">Uncharacterized protein LOC108630016</fullName>
    </submittedName>
</protein>
<evidence type="ECO:0000256" key="1">
    <source>
        <dbReference type="SAM" id="MobiDB-lite"/>
    </source>
</evidence>
<feature type="region of interest" description="Disordered" evidence="1">
    <location>
        <begin position="18"/>
        <end position="41"/>
    </location>
</feature>
<feature type="compositionally biased region" description="Basic residues" evidence="1">
    <location>
        <begin position="519"/>
        <end position="537"/>
    </location>
</feature>
<feature type="region of interest" description="Disordered" evidence="1">
    <location>
        <begin position="287"/>
        <end position="339"/>
    </location>
</feature>
<dbReference type="KEGG" id="ccal:108630016"/>
<keyword evidence="2" id="KW-0732">Signal</keyword>
<feature type="region of interest" description="Disordered" evidence="1">
    <location>
        <begin position="898"/>
        <end position="988"/>
    </location>
</feature>
<feature type="compositionally biased region" description="Low complexity" evidence="1">
    <location>
        <begin position="288"/>
        <end position="321"/>
    </location>
</feature>
<dbReference type="GeneID" id="108630016"/>
<gene>
    <name evidence="4" type="primary">LOC108630016</name>
</gene>
<accession>A0AAJ7S8Q5</accession>
<sequence>MRMKLLKIVVVLLLSGSGDARPQETGESRRTETNSMDWRPIVPQAVQEASSSRRSKDLQNIDQSLRTMATQLLNVTSPKEEPPKILDNVINKSNGNQKPVDRNEATPVKEIHVNNGPGGFGRPVNSKFNYFESSHPGQAMAITEEELEKEMSSTRLMTAYKNQPTTTGGISTWILLNPPSTTVKTVEMEPSFETTAKIIVKPTTLMERIGTTERTTEKATIPVSTTIEPSTTKKPVLVTIKKAETKPEKVTEKTVTETISEKPEPVQSTTLKVPQTTINVENKEIGTTKKIPTRTTAKPKTTTVKTAVSKPPKNPRPNQQRPKPPTRRTTVKPDVAKNESTATGKIEKVTFRPVQMITIPKTKTESTEKPMFVTKIKASILMDTQKTTTQALSSSTASLEASTTVKPTTTGNDLVETKPKPVGTKVNNVLKVQLKKPLDEPTKIEIHPIKVNAPVLQIEKVEKITDSKDKETEDETRIDLMKFDFNPELTKINVNTEVSPSTSSTTPSTTTTTTTSTTKRPRHNSKRKKNKTRRRKPTVSTSTSTTVSTSTPSTSTEFELAVEETIENGIQESKIAPESKVAVNSTKTKKKPAATPVSMQIYNFLSREVMPSFGVMSLVGLGLGLASYFLYPFSGTVTRRNYEVEPKYKYNFEEYGGSYGQSEEEVLAKVLQGMTTDDSKYPGSKDYDNYYKYQHYDGAYEATKKNDQRNPSSSPIYRPEKHRNTDYRYSDAQSTPNYYDRPKHSEYVVGSAMPSSVNRKFVVGNVPKEYPNYDEKISALPNPEKLVNSYEPTDGPFNHDVNQNFKFPTGASSYDQIQTARPDETYEVEITPTAVAVEHGPRSLRKKRSLVSLMDVSRRKRDTVIQIIPTKRELEEEEKEDDLSNEILNIIDSALPDDAQKKKNKHNEVDNFDDQSKKEKDEETTRLKESTTSSQKFETSTVSVDTSSVIRESTESSTLSSTSVEIEQTTDGSKTTEQTVEWSESTAKPTEQNGFNLFNFVKKIAEIKLRLGLTLLKHASEGFAKYLGHVQKRINGEE</sequence>
<feature type="chain" id="PRO_5042581351" evidence="2">
    <location>
        <begin position="21"/>
        <end position="1038"/>
    </location>
</feature>
<dbReference type="Proteomes" id="UP000694925">
    <property type="component" value="Unplaced"/>
</dbReference>
<keyword evidence="3" id="KW-1185">Reference proteome</keyword>
<feature type="compositionally biased region" description="Basic and acidic residues" evidence="1">
    <location>
        <begin position="898"/>
        <end position="929"/>
    </location>
</feature>
<feature type="region of interest" description="Disordered" evidence="1">
    <location>
        <begin position="78"/>
        <end position="102"/>
    </location>
</feature>
<feature type="compositionally biased region" description="Basic and acidic residues" evidence="1">
    <location>
        <begin position="718"/>
        <end position="729"/>
    </location>
</feature>
<name>A0AAJ7S8Q5_9HYME</name>
<feature type="compositionally biased region" description="Basic and acidic residues" evidence="1">
    <location>
        <begin position="21"/>
        <end position="32"/>
    </location>
</feature>
<feature type="region of interest" description="Disordered" evidence="1">
    <location>
        <begin position="493"/>
        <end position="557"/>
    </location>
</feature>
<reference evidence="4" key="1">
    <citation type="submission" date="2025-08" db="UniProtKB">
        <authorList>
            <consortium name="RefSeq"/>
        </authorList>
    </citation>
    <scope>IDENTIFICATION</scope>
    <source>
        <tissue evidence="4">Whole body</tissue>
    </source>
</reference>
<evidence type="ECO:0000313" key="3">
    <source>
        <dbReference type="Proteomes" id="UP000694925"/>
    </source>
</evidence>
<feature type="region of interest" description="Disordered" evidence="1">
    <location>
        <begin position="701"/>
        <end position="742"/>
    </location>
</feature>
<dbReference type="RefSeq" id="XP_026673560.1">
    <property type="nucleotide sequence ID" value="XM_026817759.1"/>
</dbReference>
<feature type="compositionally biased region" description="Polar residues" evidence="1">
    <location>
        <begin position="966"/>
        <end position="988"/>
    </location>
</feature>